<dbReference type="Proteomes" id="UP000606786">
    <property type="component" value="Unassembled WGS sequence"/>
</dbReference>
<dbReference type="AlphaFoldDB" id="A0A811U7S3"/>
<evidence type="ECO:0000313" key="1">
    <source>
        <dbReference type="EMBL" id="CAD6994398.1"/>
    </source>
</evidence>
<accession>A0A811U7S3</accession>
<dbReference type="OrthoDB" id="6159398at2759"/>
<dbReference type="EMBL" id="CAJHJT010000001">
    <property type="protein sequence ID" value="CAD6994398.1"/>
    <property type="molecule type" value="Genomic_DNA"/>
</dbReference>
<gene>
    <name evidence="1" type="ORF">CCAP1982_LOCUS3150</name>
</gene>
<proteinExistence type="predicted"/>
<name>A0A811U7S3_CERCA</name>
<sequence>MSTSQTAAMSGVQPHFLSRGHTYRAVVGDTLVLPCQVENLVFEILISCLAERKRNEKQLSKC</sequence>
<reference evidence="1" key="1">
    <citation type="submission" date="2020-11" db="EMBL/GenBank/DDBJ databases">
        <authorList>
            <person name="Whitehead M."/>
        </authorList>
    </citation>
    <scope>NUCLEOTIDE SEQUENCE</scope>
    <source>
        <strain evidence="1">EGII</strain>
    </source>
</reference>
<protein>
    <submittedName>
        <fullName evidence="1">(Mediterranean fruit fly) hypothetical protein</fullName>
    </submittedName>
</protein>
<evidence type="ECO:0000313" key="2">
    <source>
        <dbReference type="Proteomes" id="UP000606786"/>
    </source>
</evidence>
<comment type="caution">
    <text evidence="1">The sequence shown here is derived from an EMBL/GenBank/DDBJ whole genome shotgun (WGS) entry which is preliminary data.</text>
</comment>
<keyword evidence="2" id="KW-1185">Reference proteome</keyword>
<organism evidence="1 2">
    <name type="scientific">Ceratitis capitata</name>
    <name type="common">Mediterranean fruit fly</name>
    <name type="synonym">Tephritis capitata</name>
    <dbReference type="NCBI Taxonomy" id="7213"/>
    <lineage>
        <taxon>Eukaryota</taxon>
        <taxon>Metazoa</taxon>
        <taxon>Ecdysozoa</taxon>
        <taxon>Arthropoda</taxon>
        <taxon>Hexapoda</taxon>
        <taxon>Insecta</taxon>
        <taxon>Pterygota</taxon>
        <taxon>Neoptera</taxon>
        <taxon>Endopterygota</taxon>
        <taxon>Diptera</taxon>
        <taxon>Brachycera</taxon>
        <taxon>Muscomorpha</taxon>
        <taxon>Tephritoidea</taxon>
        <taxon>Tephritidae</taxon>
        <taxon>Ceratitis</taxon>
        <taxon>Ceratitis</taxon>
    </lineage>
</organism>